<reference evidence="1 2" key="1">
    <citation type="submission" date="2019-02" db="EMBL/GenBank/DDBJ databases">
        <title>Deep-cultivation of Planctomycetes and their phenomic and genomic characterization uncovers novel biology.</title>
        <authorList>
            <person name="Wiegand S."/>
            <person name="Jogler M."/>
            <person name="Boedeker C."/>
            <person name="Pinto D."/>
            <person name="Vollmers J."/>
            <person name="Rivas-Marin E."/>
            <person name="Kohn T."/>
            <person name="Peeters S.H."/>
            <person name="Heuer A."/>
            <person name="Rast P."/>
            <person name="Oberbeckmann S."/>
            <person name="Bunk B."/>
            <person name="Jeske O."/>
            <person name="Meyerdierks A."/>
            <person name="Storesund J.E."/>
            <person name="Kallscheuer N."/>
            <person name="Luecker S."/>
            <person name="Lage O.M."/>
            <person name="Pohl T."/>
            <person name="Merkel B.J."/>
            <person name="Hornburger P."/>
            <person name="Mueller R.-W."/>
            <person name="Bruemmer F."/>
            <person name="Labrenz M."/>
            <person name="Spormann A.M."/>
            <person name="Op den Camp H."/>
            <person name="Overmann J."/>
            <person name="Amann R."/>
            <person name="Jetten M.S.M."/>
            <person name="Mascher T."/>
            <person name="Medema M.H."/>
            <person name="Devos D.P."/>
            <person name="Kaster A.-K."/>
            <person name="Ovreas L."/>
            <person name="Rohde M."/>
            <person name="Galperin M.Y."/>
            <person name="Jogler C."/>
        </authorList>
    </citation>
    <scope>NUCLEOTIDE SEQUENCE [LARGE SCALE GENOMIC DNA]</scope>
    <source>
        <strain evidence="1 2">V22</strain>
    </source>
</reference>
<organism evidence="1 2">
    <name type="scientific">Calycomorphotria hydatis</name>
    <dbReference type="NCBI Taxonomy" id="2528027"/>
    <lineage>
        <taxon>Bacteria</taxon>
        <taxon>Pseudomonadati</taxon>
        <taxon>Planctomycetota</taxon>
        <taxon>Planctomycetia</taxon>
        <taxon>Planctomycetales</taxon>
        <taxon>Planctomycetaceae</taxon>
        <taxon>Calycomorphotria</taxon>
    </lineage>
</organism>
<dbReference type="AlphaFoldDB" id="A0A517T9Z5"/>
<evidence type="ECO:0000313" key="1">
    <source>
        <dbReference type="EMBL" id="QDT65179.1"/>
    </source>
</evidence>
<dbReference type="Proteomes" id="UP000319976">
    <property type="component" value="Chromosome"/>
</dbReference>
<evidence type="ECO:0000313" key="2">
    <source>
        <dbReference type="Proteomes" id="UP000319976"/>
    </source>
</evidence>
<dbReference type="EMBL" id="CP036316">
    <property type="protein sequence ID" value="QDT65179.1"/>
    <property type="molecule type" value="Genomic_DNA"/>
</dbReference>
<protein>
    <submittedName>
        <fullName evidence="1">Uncharacterized protein</fullName>
    </submittedName>
</protein>
<accession>A0A517T9Z5</accession>
<proteinExistence type="predicted"/>
<dbReference type="KEGG" id="chya:V22_24260"/>
<name>A0A517T9Z5_9PLAN</name>
<sequence>MPDSNSSNFGFVHESGEVVPERQALFTQEFATGYWKIYSYVMTLVVNRHDVDDVMQDVAVIQNYN</sequence>
<gene>
    <name evidence="1" type="ORF">V22_24260</name>
</gene>
<dbReference type="RefSeq" id="WP_145262968.1">
    <property type="nucleotide sequence ID" value="NZ_CP036316.1"/>
</dbReference>
<keyword evidence="2" id="KW-1185">Reference proteome</keyword>